<feature type="domain" description="DUF3502" evidence="2">
    <location>
        <begin position="440"/>
        <end position="506"/>
    </location>
</feature>
<comment type="caution">
    <text evidence="3">The sequence shown here is derived from an EMBL/GenBank/DDBJ whole genome shotgun (WGS) entry which is preliminary data.</text>
</comment>
<keyword evidence="1" id="KW-0732">Signal</keyword>
<dbReference type="Pfam" id="PF12010">
    <property type="entry name" value="DUF3502"/>
    <property type="match status" value="1"/>
</dbReference>
<dbReference type="InterPro" id="IPR022627">
    <property type="entry name" value="DUF3502"/>
</dbReference>
<dbReference type="GeneID" id="97989812"/>
<evidence type="ECO:0000256" key="1">
    <source>
        <dbReference type="SAM" id="SignalP"/>
    </source>
</evidence>
<accession>A0A3E3HXH0</accession>
<evidence type="ECO:0000313" key="4">
    <source>
        <dbReference type="Proteomes" id="UP000260812"/>
    </source>
</evidence>
<proteinExistence type="predicted"/>
<protein>
    <submittedName>
        <fullName evidence="3">Extracellular solute-binding protein</fullName>
    </submittedName>
</protein>
<name>A0A3E3HXH0_9FIRM</name>
<reference evidence="3 4" key="1">
    <citation type="submission" date="2018-08" db="EMBL/GenBank/DDBJ databases">
        <title>A genome reference for cultivated species of the human gut microbiota.</title>
        <authorList>
            <person name="Zou Y."/>
            <person name="Xue W."/>
            <person name="Luo G."/>
        </authorList>
    </citation>
    <scope>NUCLEOTIDE SEQUENCE [LARGE SCALE GENOMIC DNA]</scope>
    <source>
        <strain evidence="3 4">TF05-5AC</strain>
    </source>
</reference>
<sequence length="508" mass="55915">MRRGLRLLLVTVMVCTLLTGCGNVETAALETMSKSETETEKAENKTDTSDWPTVTLGICPLQEVTDLQLVNDALNGYLESINAGVYADILCLEAGNLSTTLTLMLSSTEQPIDLFTNLFYGTLNDIIANDQCVPLDDYLKEYPEVIDVIGEKFLPFGRMKGIQYGLPIVNAYASLNTYALRRDIAETIGADDLDGKKITFDDLTEILIDAKEAYPELCFFTDAGVSLGIGIDTLGDNSYEGVLLNRGVDTNEIVNYFETDEFNRYLDYTKKWSEAGLFADDPLNNSNTIAGMLNNGLAGGEFFGAYSVEAARSGMNTYGDFVIYQINDAIANASSGGSAYFISSVSQHPDAAMKMLALLYTDPVVATYVAQGIEGIHYVVDDNGCSWYPEGKDLSNVNWCAGTFFYFPNGTLTYPFETDNADYYKGMNKSNAECEITEGLGFVFDNSSVYDEYSAVANVVTEYLKAIIYHQVDVNEYLPKFRQELKAAGIETVIAEKQAQYDAFLADK</sequence>
<gene>
    <name evidence="3" type="ORF">DXC51_23885</name>
</gene>
<dbReference type="RefSeq" id="WP_117545553.1">
    <property type="nucleotide sequence ID" value="NZ_JBKVLI010000002.1"/>
</dbReference>
<organism evidence="3 4">
    <name type="scientific">Eisenbergiella massiliensis</name>
    <dbReference type="NCBI Taxonomy" id="1720294"/>
    <lineage>
        <taxon>Bacteria</taxon>
        <taxon>Bacillati</taxon>
        <taxon>Bacillota</taxon>
        <taxon>Clostridia</taxon>
        <taxon>Lachnospirales</taxon>
        <taxon>Lachnospiraceae</taxon>
        <taxon>Eisenbergiella</taxon>
    </lineage>
</organism>
<dbReference type="Gene3D" id="3.40.190.10">
    <property type="entry name" value="Periplasmic binding protein-like II"/>
    <property type="match status" value="1"/>
</dbReference>
<dbReference type="InterPro" id="IPR006059">
    <property type="entry name" value="SBP"/>
</dbReference>
<dbReference type="Proteomes" id="UP000260812">
    <property type="component" value="Unassembled WGS sequence"/>
</dbReference>
<dbReference type="AlphaFoldDB" id="A0A3E3HXH0"/>
<keyword evidence="4" id="KW-1185">Reference proteome</keyword>
<evidence type="ECO:0000259" key="2">
    <source>
        <dbReference type="Pfam" id="PF12010"/>
    </source>
</evidence>
<dbReference type="EMBL" id="QVLV01000024">
    <property type="protein sequence ID" value="RGE56534.1"/>
    <property type="molecule type" value="Genomic_DNA"/>
</dbReference>
<feature type="signal peptide" evidence="1">
    <location>
        <begin position="1"/>
        <end position="26"/>
    </location>
</feature>
<evidence type="ECO:0000313" key="3">
    <source>
        <dbReference type="EMBL" id="RGE56534.1"/>
    </source>
</evidence>
<dbReference type="SUPFAM" id="SSF53850">
    <property type="entry name" value="Periplasmic binding protein-like II"/>
    <property type="match status" value="1"/>
</dbReference>
<feature type="chain" id="PRO_5017617750" evidence="1">
    <location>
        <begin position="27"/>
        <end position="508"/>
    </location>
</feature>
<dbReference type="PROSITE" id="PS51257">
    <property type="entry name" value="PROKAR_LIPOPROTEIN"/>
    <property type="match status" value="1"/>
</dbReference>
<dbReference type="Pfam" id="PF01547">
    <property type="entry name" value="SBP_bac_1"/>
    <property type="match status" value="1"/>
</dbReference>